<evidence type="ECO:0000256" key="29">
    <source>
        <dbReference type="ARBA" id="ARBA00023280"/>
    </source>
</evidence>
<evidence type="ECO:0000256" key="27">
    <source>
        <dbReference type="ARBA" id="ARBA00023157"/>
    </source>
</evidence>
<dbReference type="GO" id="GO:0044175">
    <property type="term" value="C:host cell endosome membrane"/>
    <property type="evidence" value="ECO:0007669"/>
    <property type="project" value="UniProtKB-SubCell"/>
</dbReference>
<evidence type="ECO:0000256" key="33">
    <source>
        <dbReference type="RuleBase" id="RU363095"/>
    </source>
</evidence>
<evidence type="ECO:0000256" key="7">
    <source>
        <dbReference type="ARBA" id="ARBA00022506"/>
    </source>
</evidence>
<keyword evidence="8 32" id="KW-1170">Fusion of virus membrane with host endosomal membrane</keyword>
<evidence type="ECO:0000256" key="20">
    <source>
        <dbReference type="ARBA" id="ARBA00022879"/>
    </source>
</evidence>
<dbReference type="Pfam" id="PF00516">
    <property type="entry name" value="GP120"/>
    <property type="match status" value="2"/>
</dbReference>
<keyword evidence="30 32" id="KW-0449">Lipoprotein</keyword>
<evidence type="ECO:0000256" key="9">
    <source>
        <dbReference type="ARBA" id="ARBA00022511"/>
    </source>
</evidence>
<evidence type="ECO:0000256" key="8">
    <source>
        <dbReference type="ARBA" id="ARBA00022510"/>
    </source>
</evidence>
<keyword evidence="10 32" id="KW-1165">Clathrin-mediated endocytosis of virus by host</keyword>
<comment type="subcellular location">
    <molecule>Transmembrane protein gp41</molecule>
    <subcellularLocation>
        <location evidence="32">Virion membrane</location>
        <topology evidence="32">Single-pass type I membrane protein</topology>
    </subcellularLocation>
    <subcellularLocation>
        <location evidence="32">Host cell membrane</location>
        <topology evidence="32">Single-pass type I membrane protein</topology>
    </subcellularLocation>
    <subcellularLocation>
        <location evidence="32">Host endosome membrane</location>
        <topology evidence="32">Single-pass type I membrane protein</topology>
    </subcellularLocation>
    <text evidence="32">It is probably concentrated at the site of budding and incorporated into the virions possibly by contacts between the cytoplasmic tail of Env and the N-terminus of Gag.</text>
</comment>
<evidence type="ECO:0000256" key="16">
    <source>
        <dbReference type="ARBA" id="ARBA00022729"/>
    </source>
</evidence>
<dbReference type="EMBL" id="KC148584">
    <property type="protein sequence ID" value="AGH89482.1"/>
    <property type="molecule type" value="Genomic_DNA"/>
</dbReference>
<dbReference type="GO" id="GO:0039654">
    <property type="term" value="P:fusion of virus membrane with host endosome membrane"/>
    <property type="evidence" value="ECO:0007669"/>
    <property type="project" value="UniProtKB-UniRule"/>
</dbReference>
<feature type="transmembrane region" description="Helical" evidence="33">
    <location>
        <begin position="502"/>
        <end position="527"/>
    </location>
</feature>
<evidence type="ECO:0000256" key="31">
    <source>
        <dbReference type="ARBA" id="ARBA00023296"/>
    </source>
</evidence>
<comment type="domain">
    <text evidence="32">The CD4-binding region is targeted by the antibody b12.</text>
</comment>
<keyword evidence="15 32" id="KW-0053">Apoptosis</keyword>
<dbReference type="GO" id="GO:0016020">
    <property type="term" value="C:membrane"/>
    <property type="evidence" value="ECO:0007669"/>
    <property type="project" value="UniProtKB-UniRule"/>
</dbReference>
<feature type="chain" id="PRO_5042644339" description="Transmembrane protein gp41" evidence="32">
    <location>
        <begin position="502"/>
        <end position="853"/>
    </location>
</feature>
<comment type="PTM">
    <text evidence="32">Highly glycosylated by host. The high number of glycan on the protein is reffered to as 'glycan shield' because it contributes to hide protein sequence from adaptive immune system.</text>
</comment>
<dbReference type="GO" id="GO:1903911">
    <property type="term" value="P:positive regulation of receptor clustering"/>
    <property type="evidence" value="ECO:0007669"/>
    <property type="project" value="UniProtKB-UniRule"/>
</dbReference>
<feature type="domain" description="Human immunodeficiency virus 1 envelope glycoprotein Gp120" evidence="34">
    <location>
        <begin position="33"/>
        <end position="139"/>
    </location>
</feature>
<keyword evidence="26 32" id="KW-0564">Palmitate</keyword>
<evidence type="ECO:0000256" key="17">
    <source>
        <dbReference type="ARBA" id="ARBA00022804"/>
    </source>
</evidence>
<feature type="domain" description="Retroviral envelope protein GP41-like" evidence="35">
    <location>
        <begin position="520"/>
        <end position="710"/>
    </location>
</feature>
<feature type="region of interest" description="Fusion peptide" evidence="32">
    <location>
        <begin position="502"/>
        <end position="522"/>
    </location>
</feature>
<comment type="similarity">
    <text evidence="32">Belongs to the HIV-1 env protein family.</text>
</comment>
<keyword evidence="12 32" id="KW-1162">Viral penetration into host cytoplasm</keyword>
<proteinExistence type="inferred from homology"/>
<evidence type="ECO:0000256" key="13">
    <source>
        <dbReference type="ARBA" id="ARBA00022685"/>
    </source>
</evidence>
<gene>
    <name evidence="32 36" type="primary">env</name>
</gene>
<feature type="lipid moiety-binding region" description="S-palmitoyl cysteine; by host" evidence="32">
    <location>
        <position position="754"/>
    </location>
</feature>
<evidence type="ECO:0000256" key="15">
    <source>
        <dbReference type="ARBA" id="ARBA00022703"/>
    </source>
</evidence>
<evidence type="ECO:0000256" key="18">
    <source>
        <dbReference type="ARBA" id="ARBA00022844"/>
    </source>
</evidence>
<feature type="region of interest" description="Immunosuppression" evidence="32">
    <location>
        <begin position="564"/>
        <end position="582"/>
    </location>
</feature>
<feature type="disulfide bond" evidence="32">
    <location>
        <begin position="53"/>
        <end position="73"/>
    </location>
</feature>
<feature type="site" description="Cleavage; by host furin" evidence="32">
    <location>
        <begin position="501"/>
        <end position="502"/>
    </location>
</feature>
<organism evidence="36">
    <name type="scientific">Human immunodeficiency virus type 1</name>
    <name type="common">HIV-1</name>
    <dbReference type="NCBI Taxonomy" id="11676"/>
    <lineage>
        <taxon>Viruses</taxon>
        <taxon>Riboviria</taxon>
        <taxon>Pararnavirae</taxon>
        <taxon>Artverviricota</taxon>
        <taxon>Revtraviricetes</taxon>
        <taxon>Ortervirales</taxon>
        <taxon>Retroviridae</taxon>
        <taxon>Orthoretrovirinae</taxon>
        <taxon>Lentivirus</taxon>
        <taxon>Lentivirus humimdef1</taxon>
    </lineage>
</organism>
<keyword evidence="14 32" id="KW-0812">Transmembrane</keyword>
<evidence type="ECO:0000256" key="10">
    <source>
        <dbReference type="ARBA" id="ARBA00022570"/>
    </source>
</evidence>
<feature type="region of interest" description="MPER; binding to GalCer" evidence="32">
    <location>
        <begin position="652"/>
        <end position="673"/>
    </location>
</feature>
<dbReference type="GO" id="GO:0019082">
    <property type="term" value="P:viral protein processing"/>
    <property type="evidence" value="ECO:0007669"/>
    <property type="project" value="UniProtKB-UniRule"/>
</dbReference>
<feature type="transmembrane region" description="Helical" evidence="33">
    <location>
        <begin position="668"/>
        <end position="695"/>
    </location>
</feature>
<evidence type="ECO:0000256" key="22">
    <source>
        <dbReference type="ARBA" id="ARBA00022989"/>
    </source>
</evidence>
<keyword evidence="13 32" id="KW-0165">Cleavage on pair of basic residues</keyword>
<dbReference type="GO" id="GO:0005198">
    <property type="term" value="F:structural molecule activity"/>
    <property type="evidence" value="ECO:0007669"/>
    <property type="project" value="UniProtKB-UniRule"/>
</dbReference>
<comment type="PTM">
    <text evidence="32">Palmitoylation of the transmembrane protein and of Env polyprotein (prior to its proteolytic cleavage) is essential for their association with host cell membrane lipid rafts. Palmitoylation is therefore required for envelope trafficking to classical lipid rafts, but not for viral replication.</text>
</comment>
<keyword evidence="18 32" id="KW-0946">Virion</keyword>
<keyword evidence="25 32" id="KW-0472">Membrane</keyword>
<evidence type="ECO:0000256" key="19">
    <source>
        <dbReference type="ARBA" id="ARBA00022870"/>
    </source>
</evidence>
<feature type="chain" id="PRO_5042644341" description="Envelope glycoprotein gp160" evidence="32">
    <location>
        <begin position="32"/>
        <end position="853"/>
    </location>
</feature>
<keyword evidence="9 32" id="KW-1032">Host cell membrane</keyword>
<dbReference type="FunFam" id="2.170.40.20:FF:000003">
    <property type="entry name" value="Envelope glycoprotein gp160"/>
    <property type="match status" value="1"/>
</dbReference>
<evidence type="ECO:0000256" key="14">
    <source>
        <dbReference type="ARBA" id="ARBA00022692"/>
    </source>
</evidence>
<dbReference type="FunFam" id="1.10.287.210:FF:000001">
    <property type="entry name" value="Envelope glycoprotein gp160"/>
    <property type="match status" value="1"/>
</dbReference>
<keyword evidence="27 32" id="KW-1015">Disulfide bond</keyword>
<evidence type="ECO:0000256" key="6">
    <source>
        <dbReference type="ARBA" id="ARBA00004650"/>
    </source>
</evidence>
<dbReference type="EMBL" id="MF499791">
    <property type="protein sequence ID" value="AWD42852.1"/>
    <property type="molecule type" value="Genomic_RNA"/>
</dbReference>
<comment type="domain">
    <text evidence="32">Some of the most genetically diverse regions of the viral genome are present in Env. They are called variable regions 1 through 5 (V1 through V5). Coreceptor usage of gp120 is determined mainly by the primary structure of the third variable region (V3) in the outer domain of gp120. The sequence of V3 determines which coreceptor, CCR5 and/or CXCR4 (corresponding to R5/macrophage, X4/T cell and R5X4/T cell and macrophage tropism), is used to trigger the fusion potential of the Env complex, and hence which cells the virus can infect. Binding to CCR5 involves a region adjacent in addition to V3.</text>
</comment>
<keyword evidence="11 32" id="KW-0945">Host-virus interaction</keyword>
<evidence type="ECO:0000313" key="37">
    <source>
        <dbReference type="EMBL" id="AWD42852.1"/>
    </source>
</evidence>
<evidence type="ECO:0000256" key="1">
    <source>
        <dbReference type="ARBA" id="ARBA00004402"/>
    </source>
</evidence>
<accession>M4URE8</accession>
<keyword evidence="22 32" id="KW-1133">Transmembrane helix</keyword>
<comment type="miscellaneous">
    <text evidence="32">HIV-1 lineages are divided in three main groups, M (for Major), O (for Outlier), and N (for New, or Non-M, Non-O). The vast majority of strains found worldwide belong to the group M. Group O seems to be endemic to and largely confined to Cameroon and neighboring countries in West Central Africa, where these viruses represent a small minority of HIV-1 strains. The group N is represented by a limited number of isolates from Cameroonian persons. The group M is further subdivided in 9 clades or subtypes (A to D, F to H, J and K).</text>
</comment>
<reference evidence="36" key="1">
    <citation type="submission" date="2012-11" db="EMBL/GenBank/DDBJ databases">
        <title>Analysis of recombinant viral genomes in individuals infected with multiple transmitted/founder HIV-1 strains.</title>
        <authorList>
            <person name="Song H."/>
            <person name="Cai F."/>
            <person name="Chen S."/>
            <person name="Hoper J."/>
            <person name="Jiang C."/>
            <person name="Gao F."/>
        </authorList>
    </citation>
    <scope>NUCLEOTIDE SEQUENCE</scope>
    <source>
        <strain evidence="36">CH0010.s.e10</strain>
    </source>
</reference>
<dbReference type="InterPro" id="IPR036377">
    <property type="entry name" value="Gp120_core_sf"/>
</dbReference>
<dbReference type="GO" id="GO:0019064">
    <property type="term" value="P:fusion of virus membrane with host plasma membrane"/>
    <property type="evidence" value="ECO:0007669"/>
    <property type="project" value="UniProtKB-UniRule"/>
</dbReference>
<name>M4URE8_HV1</name>
<dbReference type="Gene3D" id="1.20.5.490">
    <property type="entry name" value="Single helix bin"/>
    <property type="match status" value="1"/>
</dbReference>
<keyword evidence="7 32" id="KW-1168">Fusion of virus membrane with host membrane</keyword>
<evidence type="ECO:0000313" key="36">
    <source>
        <dbReference type="EMBL" id="AGH89482.1"/>
    </source>
</evidence>
<comment type="subcellular location">
    <subcellularLocation>
        <location evidence="3">Host cell membrane</location>
        <topology evidence="3">Peripheral membrane protein</topology>
    </subcellularLocation>
    <subcellularLocation>
        <location evidence="1">Host cell membrane</location>
        <topology evidence="1">Single-pass type I membrane protein</topology>
    </subcellularLocation>
    <subcellularLocation>
        <location evidence="2">Host endosome membrane</location>
        <topology evidence="2">Peripheral membrane protein</topology>
    </subcellularLocation>
    <subcellularLocation>
        <location evidence="5">Host endosome membrane</location>
        <topology evidence="5">Single-pass type I membrane protein</topology>
    </subcellularLocation>
    <subcellularLocation>
        <location evidence="6">Virion membrane</location>
        <topology evidence="6">Peripheral membrane protein</topology>
    </subcellularLocation>
    <subcellularLocation>
        <location evidence="4">Virion membrane</location>
        <topology evidence="4">Single-pass type I membrane protein</topology>
    </subcellularLocation>
</comment>
<evidence type="ECO:0000259" key="34">
    <source>
        <dbReference type="Pfam" id="PF00516"/>
    </source>
</evidence>
<keyword evidence="31 32" id="KW-1160">Virus entry into host cell</keyword>
<evidence type="ECO:0000256" key="30">
    <source>
        <dbReference type="ARBA" id="ARBA00023288"/>
    </source>
</evidence>
<protein>
    <recommendedName>
        <fullName evidence="32">Envelope glycoprotein gp160</fullName>
    </recommendedName>
    <alternativeName>
        <fullName evidence="32">Env polyprotein</fullName>
    </alternativeName>
    <component>
        <recommendedName>
            <fullName evidence="32">Surface protein gp120</fullName>
            <shortName evidence="32">SU</shortName>
        </recommendedName>
        <alternativeName>
            <fullName evidence="32">Glycoprotein 120</fullName>
            <shortName evidence="32">gp120</shortName>
        </alternativeName>
    </component>
    <component>
        <recommendedName>
            <fullName evidence="32">Transmembrane protein gp41</fullName>
            <shortName evidence="32">TM</shortName>
        </recommendedName>
        <alternativeName>
            <fullName evidence="32">Glycoprotein 41</fullName>
            <shortName evidence="32">gp41</shortName>
        </alternativeName>
    </component>
</protein>
<dbReference type="InterPro" id="IPR000777">
    <property type="entry name" value="HIV1_Gp120"/>
</dbReference>
<evidence type="ECO:0000256" key="3">
    <source>
        <dbReference type="ARBA" id="ARBA00004505"/>
    </source>
</evidence>
<dbReference type="SUPFAM" id="SSF56502">
    <property type="entry name" value="gp120 core"/>
    <property type="match status" value="2"/>
</dbReference>
<dbReference type="FunFam" id="1.20.5.490:FF:000001">
    <property type="entry name" value="Envelope glycoprotein gp160"/>
    <property type="match status" value="1"/>
</dbReference>
<dbReference type="Gene3D" id="1.10.287.210">
    <property type="match status" value="1"/>
</dbReference>
<dbReference type="FunFam" id="2.170.40.20:FF:000004">
    <property type="entry name" value="Envelope glycoprotein gp160"/>
    <property type="match status" value="1"/>
</dbReference>
<evidence type="ECO:0000256" key="12">
    <source>
        <dbReference type="ARBA" id="ARBA00022595"/>
    </source>
</evidence>
<evidence type="ECO:0000256" key="11">
    <source>
        <dbReference type="ARBA" id="ARBA00022581"/>
    </source>
</evidence>
<comment type="PTM">
    <text evidence="32">Specific enzymatic cleavages in vivo yield mature proteins. Envelope glycoproteins are synthesized as a inactive precursor that is heavily N-glycosylated and processed likely by host cell furin in the Golgi to yield the mature SU and TM proteins. The cleavage site between SU and TM requires the minimal sequence [KR]-X-[KR]-R. About 2 of the 9 disulfide bonds of gp41 are reduced by P4HB/PDI, following binding to CD4 receptor.</text>
</comment>
<dbReference type="GO" id="GO:0055036">
    <property type="term" value="C:virion membrane"/>
    <property type="evidence" value="ECO:0007669"/>
    <property type="project" value="UniProtKB-SubCell"/>
</dbReference>
<dbReference type="GO" id="GO:0019062">
    <property type="term" value="P:virion attachment to host cell"/>
    <property type="evidence" value="ECO:0007669"/>
    <property type="project" value="UniProtKB-UniRule"/>
</dbReference>
<keyword evidence="16 32" id="KW-0732">Signal</keyword>
<evidence type="ECO:0000256" key="32">
    <source>
        <dbReference type="HAMAP-Rule" id="MF_04083"/>
    </source>
</evidence>
<comment type="caution">
    <text evidence="32 33">Lacks conserved residue(s) required for the propagation of feature annotation.</text>
</comment>
<dbReference type="Pfam" id="PF00517">
    <property type="entry name" value="GP41"/>
    <property type="match status" value="1"/>
</dbReference>
<keyword evidence="19 32" id="KW-1043">Host membrane</keyword>
<evidence type="ECO:0000256" key="5">
    <source>
        <dbReference type="ARBA" id="ARBA00004578"/>
    </source>
</evidence>
<comment type="miscellaneous">
    <text evidence="32">Inhibitors targeting HIV-1 viral envelope proteins are used as antiretroviral drugs. Attachment of virions to the cell surface via non-specific interactions and CD4 binding can be blocked by inhibitors that include cyanovirin-N, cyclotriazadisulfonamide analogs, PRO 2000, TNX 355 and PRO 542. In addition, BMS 806 can block CD4-induced conformational changes. Env interactions with the coreceptor molecules can be targeted by CCR5 antagonists including SCH-D, maraviroc (UK 427857) and aplaviroc (GW 873140), and the CXCR4 antagonist AMD 070. Fusion of viral and cellular membranes can be inhibited by peptides such as enfuvirtide and tifuvirtide (T 1249). Resistance to inhibitors associated with mutations in Env are observed. Most of the time, single mutations confer only a modest reduction in drug susceptibility. Combination of several mutations is usually required to develop a high-level drug resistance.</text>
</comment>
<evidence type="ECO:0000256" key="4">
    <source>
        <dbReference type="ARBA" id="ARBA00004563"/>
    </source>
</evidence>
<evidence type="ECO:0000256" key="23">
    <source>
        <dbReference type="ARBA" id="ARBA00023046"/>
    </source>
</evidence>
<comment type="domain">
    <text evidence="32">The membrane proximal external region (MPER) present in gp41 is a tryptophan-rich region recognized by the antibodies 2F5, Z13, and 4E10. MPER seems to play a role in fusion.</text>
</comment>
<keyword evidence="20 32" id="KW-0261">Viral envelope protein</keyword>
<dbReference type="GO" id="GO:0020002">
    <property type="term" value="C:host cell plasma membrane"/>
    <property type="evidence" value="ECO:0007669"/>
    <property type="project" value="UniProtKB-SubCell"/>
</dbReference>
<keyword evidence="28 32" id="KW-0325">Glycoprotein</keyword>
<feature type="disulfide bond" evidence="32">
    <location>
        <begin position="588"/>
        <end position="594"/>
    </location>
</feature>
<dbReference type="HAMAP" id="MF_04083">
    <property type="entry name" value="HIV_ENV"/>
    <property type="match status" value="1"/>
</dbReference>
<keyword evidence="21 32" id="KW-1164">Virus endocytosis by host</keyword>
<reference evidence="37" key="2">
    <citation type="journal article" date="2018" name="Nat. Commun.">
        <title>Tracking HIV-1 recombination to resolve its contribution to HIV-1 evolution in natural infection.</title>
        <authorList>
            <person name="Song H."/>
            <person name="Giorgi E.E."/>
            <person name="Ganusov V.V."/>
            <person name="Cai F."/>
            <person name="Athreya G."/>
            <person name="Yoon H."/>
            <person name="Carja O."/>
            <person name="Hora B."/>
            <person name="Hraber P."/>
            <person name="Jiang C."/>
            <person name="Wang S."/>
            <person name="Li H."/>
            <person name="Salazar-Gonzalez J.F."/>
            <person name="Salazar M.G."/>
            <person name="Goonetilleke N."/>
            <person name="Keele B."/>
            <person name="Montefiori D.C."/>
            <person name="Cohen M.S."/>
            <person name="Shaw G.M."/>
            <person name="Hahn B.H."/>
            <person name="McMichael A.J."/>
            <person name="Haynes B.F."/>
            <person name="Korber B."/>
            <person name="Battacharya T."/>
            <person name="Gao F."/>
        </authorList>
    </citation>
    <scope>NUCLEOTIDE SEQUENCE</scope>
    <source>
        <strain evidence="37">703010010.3.d0009.ipe019.e10</strain>
    </source>
</reference>
<feature type="short sequence motif" description="Di-leucine internalization motif" evidence="32">
    <location>
        <begin position="852"/>
        <end position="853"/>
    </location>
</feature>
<keyword evidence="24 32" id="KW-0175">Coiled coil</keyword>
<keyword evidence="23 32" id="KW-1039">Host endosome</keyword>
<evidence type="ECO:0000259" key="35">
    <source>
        <dbReference type="Pfam" id="PF00517"/>
    </source>
</evidence>
<organismHost>
    <name type="scientific">Homo sapiens</name>
    <name type="common">Human</name>
    <dbReference type="NCBI Taxonomy" id="9606"/>
</organismHost>
<evidence type="ECO:0000256" key="28">
    <source>
        <dbReference type="ARBA" id="ARBA00023180"/>
    </source>
</evidence>
<evidence type="ECO:0000256" key="25">
    <source>
        <dbReference type="ARBA" id="ARBA00023136"/>
    </source>
</evidence>
<dbReference type="CDD" id="cd09909">
    <property type="entry name" value="HIV-1-like_HR1-HR2"/>
    <property type="match status" value="1"/>
</dbReference>
<feature type="domain" description="Human immunodeficiency virus 1 envelope glycoprotein Gp120" evidence="34">
    <location>
        <begin position="143"/>
        <end position="501"/>
    </location>
</feature>
<keyword evidence="17 32" id="KW-1161">Viral attachment to host cell</keyword>
<feature type="disulfide bond" evidence="32">
    <location>
        <begin position="228"/>
        <end position="239"/>
    </location>
</feature>
<dbReference type="Gene3D" id="2.170.40.20">
    <property type="entry name" value="Human immunodeficiency virus 1, Gp160, envelope glycoprotein"/>
    <property type="match status" value="2"/>
</dbReference>
<feature type="region of interest" description="CD4-binding loop" evidence="32">
    <location>
        <begin position="362"/>
        <end position="372"/>
    </location>
</feature>
<evidence type="ECO:0000256" key="26">
    <source>
        <dbReference type="ARBA" id="ARBA00023139"/>
    </source>
</evidence>
<comment type="subunit">
    <text evidence="32">The mature envelope protein (Env) consists of a homotrimer of non-covalently associated gp120-gp41 heterodimers. The resulting complex protrudes from the virus surface as a spike. There seems to be as few as 10 spikes on the average virion. Surface protein gp120 interacts with host CD4, CCR5 and CXCR4. Gp120 also interacts with the C-type lectins CD209/DC-SIGN and CLEC4M/DC-SIGNR (collectively referred to as DC-SIGN(R)). Gp120 and gp41 interact with GalCer. Gp120 interacts with host ITGA4/ITGB7 complex; on CD4+ T-cells, this interaction results in rapid activation of integrin ITGAL/LFA-1, which facilitates efficient cell-to-cell spreading of HIV-1. Gp120 interacts with cell-associated heparan sulfate; this interaction increases virus infectivity on permissive cells and may be involved in infection of CD4- cells.</text>
</comment>
<comment type="domain">
    <text evidence="32">The YXXL motif is involved in determining the exact site of viral release at the surface of infected mononuclear cells and promotes endocytosis. YXXL and di-leucine endocytosis motifs interact directly or indirectly with the clathrin adapter complexes, opperate independently, and their activities are not additive.</text>
</comment>
<feature type="short sequence motif" description="YXXL motif; contains endocytosis signal" evidence="32">
    <location>
        <begin position="702"/>
        <end position="705"/>
    </location>
</feature>
<feature type="topological domain" description="Cytoplasmic" evidence="32">
    <location>
        <begin position="696"/>
        <end position="853"/>
    </location>
</feature>
<comment type="subcellular location">
    <molecule>Surface protein gp120</molecule>
    <subcellularLocation>
        <location evidence="32">Virion membrane</location>
        <topology evidence="32">Peripheral membrane protein</topology>
    </subcellularLocation>
    <subcellularLocation>
        <location evidence="32">Host cell membrane</location>
        <topology evidence="32">Peripheral membrane protein</topology>
    </subcellularLocation>
    <subcellularLocation>
        <location evidence="32">Host endosome membrane</location>
        <topology evidence="32">Single-pass type I membrane protein</topology>
    </subcellularLocation>
    <text evidence="32">The surface protein is not anchored to the viral envelope, but associates with the extravirion surface through its binding to TM. It is probably concentrated at the site of budding and incorporated into the virions possibly by contacts between the cytoplasmic tail of Env and the N-terminus of Gag.</text>
</comment>
<dbReference type="GO" id="GO:0052031">
    <property type="term" value="P:symbiont-mediated perturbation of host defense response"/>
    <property type="evidence" value="ECO:0007669"/>
    <property type="project" value="UniProtKB-UniRule"/>
</dbReference>
<evidence type="ECO:0000256" key="24">
    <source>
        <dbReference type="ARBA" id="ARBA00023054"/>
    </source>
</evidence>
<feature type="disulfide bond" evidence="32">
    <location>
        <begin position="218"/>
        <end position="247"/>
    </location>
</feature>
<feature type="transmembrane region" description="Helical" evidence="33">
    <location>
        <begin position="13"/>
        <end position="41"/>
    </location>
</feature>
<dbReference type="GO" id="GO:0019031">
    <property type="term" value="C:viral envelope"/>
    <property type="evidence" value="ECO:0007669"/>
    <property type="project" value="UniProtKB-KW"/>
</dbReference>
<sequence length="853" mass="97167">MRVRGTLRNYQQWWIWGILGFWMFMIYSVLGNLWVTVYYGVPVWKEAKTTLFCASDAKAYEKEVHNVWATHACVPTDPSPQEMVLENVTENFNMWKNDMADQMHEDIISLWEQSLKPCVKLTPLCVTLNCVNVKVTSNHTLDHTNNDMKNCSFNATTEVRDKKQKVYALFYRLDIVPLSKKDKTNNDSGEYILINCNTSAITQACPKVSFDPIPIHYCAPAGFAILKCNNKTFNGTGPCRNVSTVQCTHGIKPVVSTQLLLNGSLAEGEIIIRSENLTDNVKTIIAHLNESVTIECTRPNNNTRKSIRIGPGQTFYATNGIIGDIREAHCNISKEDWNKTLNRVKEKLKEHFPDKTIKFNSSSGGDLEITTHSFNCRGEFFYCDTSRLFNDTDNFTEDSTITLPCRIKQIINMWQEVGRAMYAPPIEGNITCVSDITGLLLVRDGGGGEENETTEEIFRPGGGDMRDNWRSELYKYKVVEIKPLGIAPTKAKRRVVEREKRAVTIGAVFLGFLGAAGSTMGAASMALTVQARQLLSGIVQQQSNLLRAIEAQQHMLQLTVWGIKQLQTRVLAIERYLKDQQFLGMWGCSGKIVCTTTVPWNNSWSNKSYTEIWENMTWMQWDKEIDNYTNTIYELLEKSQNQQEINEKELLELDSWNNLWNWFDITKWLWYIKIFIMIVGGLIGLRIIFAVLSIVNRVRQGYSPLSFQTLIPTPRGPDRLGGIEEEGGEQDRDRSIRLVNGFLALFWDDLRSLCLFSYHRLRDLILVTARVVELLGHSTLRGLQRGWEALKYLGNLVLYWGLELKKSAISLFDTIAIAVAEGTDRIIELLQGIWRAIRNVPVRIRQGLKAALL</sequence>
<dbReference type="GO" id="GO:1903908">
    <property type="term" value="P:positive regulation of plasma membrane raft polarization"/>
    <property type="evidence" value="ECO:0007669"/>
    <property type="project" value="UniProtKB-UniRule"/>
</dbReference>
<evidence type="ECO:0000256" key="2">
    <source>
        <dbReference type="ARBA" id="ARBA00004433"/>
    </source>
</evidence>
<feature type="coiled-coil region" evidence="32">
    <location>
        <begin position="623"/>
        <end position="657"/>
    </location>
</feature>
<comment type="domain">
    <text evidence="32 33">The 17 amino acids long immunosuppressive region is present in many retroviral envelope proteins. Synthetic peptides derived from this relatively conserved sequence inhibit immune function in vitro and in vivo.</text>
</comment>
<dbReference type="InterPro" id="IPR037527">
    <property type="entry name" value="Gp160"/>
</dbReference>
<dbReference type="InterPro" id="IPR000328">
    <property type="entry name" value="GP41-like"/>
</dbReference>
<comment type="function">
    <text evidence="32">Transmembrane protein gp41: Acts as a class I viral fusion protein. Under the current model, the protein has at least 3 conformational states: pre-fusion native state, pre-hairpin intermediate state, and post-fusion hairpin state. During fusion of viral and target intracellular membranes, the coiled coil regions (heptad repeats) assume a trimer-of-hairpins structure, positioning the fusion peptide in close proximity to the C-terminal region of the ectodomain. The formation of this structure appears to drive apposition and subsequent fusion of viral and target cell membranes. Complete fusion occurs in host cell endosomes and is dynamin-dependent, however some lipid transfer might occur at the plasma membrane. The virus undergoes clathrin-dependent internalization long before endosomal fusion, thus minimizing the surface exposure of conserved viral epitopes during fusion and reducing the efficacy of inhibitors targeting these epitopes. Membranes fusion leads to delivery of the nucleocapsid into the cytoplasm.</text>
</comment>
<evidence type="ECO:0000256" key="21">
    <source>
        <dbReference type="ARBA" id="ARBA00022890"/>
    </source>
</evidence>
<comment type="function">
    <text evidence="32">Envelope glycoprotein gp160: Oligomerizes in the host endoplasmic reticulum into predominantly trimers. In a second time, gp160 transits in the host Golgi, where glycosylation is completed. The precursor is then proteolytically cleaved in the trans-Golgi and thereby activated by cellular furin or furin-like proteases to produce gp120 and gp41.</text>
</comment>
<dbReference type="GO" id="GO:0075512">
    <property type="term" value="P:clathrin-dependent endocytosis of virus by host cell"/>
    <property type="evidence" value="ECO:0007669"/>
    <property type="project" value="UniProtKB-UniRule"/>
</dbReference>
<keyword evidence="29 32" id="KW-0899">Viral immunoevasion</keyword>
<comment type="function">
    <text evidence="32">Surface protein gp120: Attaches the virus to the host lymphoid cell by binding to the primary receptor CD4. This interaction induces a structural rearrangement creating a high affinity binding site for a chemokine coreceptor like CXCR4 and/or CCR5. Acts as a ligand for CD209/DC-SIGN and CLEC4M/DC-SIGNR, which are respectively found on dendritic cells (DCs), and on endothelial cells of liver sinusoids and lymph node sinuses. These interactions allow capture of viral particles at mucosal surfaces by these cells and subsequent transmission to permissive cells. HIV subverts the migration properties of dendritic cells to gain access to CD4+ T-cells in lymph nodes. Virus transmission to permissive T-cells occurs either in trans (without DCs infection, through viral capture and transmission), or in cis (following DCs productive infection, through the usual CD4-gp120 interaction), thereby inducing a robust infection. In trans infection, bound virions remain infectious over days and it is proposed that they are not degraded, but protected in non-lysosomal acidic organelles within the DCs close to the cell membrane thus contributing to the viral infectious potential during DCs' migration from the periphery to the lymphoid tissues. On arrival at lymphoid tissues, intact virions recycle back to DCs' cell surface allowing virus transmission to CD4+ T-cells.</text>
</comment>
<dbReference type="SUPFAM" id="SSF58069">
    <property type="entry name" value="Virus ectodomain"/>
    <property type="match status" value="1"/>
</dbReference>